<dbReference type="Gene3D" id="2.40.10.10">
    <property type="entry name" value="Trypsin-like serine proteases"/>
    <property type="match status" value="2"/>
</dbReference>
<dbReference type="InterPro" id="IPR023415">
    <property type="entry name" value="LDLR_class-A_CS"/>
</dbReference>
<keyword evidence="3" id="KW-0768">Sushi</keyword>
<feature type="disulfide bond" evidence="2">
    <location>
        <begin position="160"/>
        <end position="172"/>
    </location>
</feature>
<feature type="domain" description="Sushi" evidence="7">
    <location>
        <begin position="225"/>
        <end position="298"/>
    </location>
</feature>
<dbReference type="PROSITE" id="PS50240">
    <property type="entry name" value="TRYPSIN_DOM"/>
    <property type="match status" value="1"/>
</dbReference>
<dbReference type="PRINTS" id="PR00261">
    <property type="entry name" value="LDLRECEPTOR"/>
</dbReference>
<dbReference type="PROSITE" id="PS00134">
    <property type="entry name" value="TRYPSIN_HIS"/>
    <property type="match status" value="1"/>
</dbReference>
<dbReference type="SUPFAM" id="SSF57535">
    <property type="entry name" value="Complement control module/SCR domain"/>
    <property type="match status" value="1"/>
</dbReference>
<feature type="disulfide bond" evidence="2">
    <location>
        <begin position="167"/>
        <end position="185"/>
    </location>
</feature>
<dbReference type="Pfam" id="PF00084">
    <property type="entry name" value="Sushi"/>
    <property type="match status" value="2"/>
</dbReference>
<dbReference type="InterPro" id="IPR009003">
    <property type="entry name" value="Peptidase_S1_PA"/>
</dbReference>
<dbReference type="SMART" id="SM00020">
    <property type="entry name" value="Tryp_SPc"/>
    <property type="match status" value="1"/>
</dbReference>
<dbReference type="InParanoid" id="E2A5S9"/>
<evidence type="ECO:0000259" key="6">
    <source>
        <dbReference type="PROSITE" id="PS50240"/>
    </source>
</evidence>
<feature type="disulfide bond" evidence="2">
    <location>
        <begin position="119"/>
        <end position="131"/>
    </location>
</feature>
<dbReference type="PROSITE" id="PS01209">
    <property type="entry name" value="LDLRA_1"/>
    <property type="match status" value="2"/>
</dbReference>
<dbReference type="InterPro" id="IPR002172">
    <property type="entry name" value="LDrepeatLR_classA_rpt"/>
</dbReference>
<name>E2A5S9_CAMFO</name>
<feature type="disulfide bond" evidence="2">
    <location>
        <begin position="28"/>
        <end position="40"/>
    </location>
</feature>
<dbReference type="Pfam" id="PF00057">
    <property type="entry name" value="Ldl_recept_a"/>
    <property type="match status" value="4"/>
</dbReference>
<keyword evidence="9" id="KW-1185">Reference proteome</keyword>
<sequence>MQIIKHVSALLTIAYVYIDSGYAQTNNCGYGNFQCRNGECISGELLCDGKVNCKDSSDETQAECTKSEILCPTYAFRCKYGACINGDNVCNGIQDCVDNSDETQPECTRNNQTSARPLCRYNEFTCTDGQCISKSNLCDGNKNCMDGSDETSVQCGSLNCPPTVFQCDYGACINGDLRCNGEIDCIDGSDETPKSCAGAPPVRPTTQRLPVQTPRPSPSVPSGTKTCKTPPQPQNGHWKLHRSQCSNSEQDCDISEGMNLGPGSHLIYSCNSGYEIKGSKDVSCSIEGKWLNIPRCKEIRCETLSTASINAECTYNNEWVSCDSPVLPGTSAKLSCRDSYQYESSTLSIRNNLVKCNENGQWVPKPIRCVPVCGIPPPNVTPLIVNGLPAYNITEFPWHATLYLDVQGKSKEFFCGASIIQENLLITAAHCIYEENSRQVINPKKIYVATGNTFRDYESSYHNPQYVKKNQVKHIYIVCNYLGLAGNYIRDIAILELMQPFVLSSTLAPVCIDLSSDKAVLEAGATGKVWGFGRTATGESSAFLQALTVPYVPFSQCKSASQDANTQPFLTLDKFCGGYTNGSAVCDGDSGGGLVFKTNNLWYLRGIVSVSLGTISEGGTGHCNNNLYTLYTQVSYYIEWIQNVIANIKDNQPYTLCTTKT</sequence>
<dbReference type="PROSITE" id="PS50068">
    <property type="entry name" value="LDLRA_2"/>
    <property type="match status" value="4"/>
</dbReference>
<dbReference type="InterPro" id="IPR036055">
    <property type="entry name" value="LDL_receptor-like_sf"/>
</dbReference>
<comment type="caution">
    <text evidence="3">Lacks conserved residue(s) required for the propagation of feature annotation.</text>
</comment>
<dbReference type="CDD" id="cd00112">
    <property type="entry name" value="LDLa"/>
    <property type="match status" value="4"/>
</dbReference>
<evidence type="ECO:0000256" key="4">
    <source>
        <dbReference type="SAM" id="MobiDB-lite"/>
    </source>
</evidence>
<dbReference type="Pfam" id="PF00089">
    <property type="entry name" value="Trypsin"/>
    <property type="match status" value="1"/>
</dbReference>
<dbReference type="SUPFAM" id="SSF50494">
    <property type="entry name" value="Trypsin-like serine proteases"/>
    <property type="match status" value="1"/>
</dbReference>
<proteinExistence type="predicted"/>
<dbReference type="KEGG" id="cfo:105248783"/>
<feature type="disulfide bond" evidence="2">
    <location>
        <begin position="78"/>
        <end position="96"/>
    </location>
</feature>
<feature type="disulfide bond" evidence="3">
    <location>
        <begin position="313"/>
        <end position="356"/>
    </location>
</feature>
<dbReference type="FunCoup" id="E2A5S9">
    <property type="interactions" value="59"/>
</dbReference>
<dbReference type="CDD" id="cd00033">
    <property type="entry name" value="CCP"/>
    <property type="match status" value="1"/>
</dbReference>
<dbReference type="PANTHER" id="PTHR24252">
    <property type="entry name" value="ACROSIN-RELATED"/>
    <property type="match status" value="1"/>
</dbReference>
<feature type="signal peptide" evidence="5">
    <location>
        <begin position="1"/>
        <end position="23"/>
    </location>
</feature>
<organism evidence="9">
    <name type="scientific">Camponotus floridanus</name>
    <name type="common">Florida carpenter ant</name>
    <dbReference type="NCBI Taxonomy" id="104421"/>
    <lineage>
        <taxon>Eukaryota</taxon>
        <taxon>Metazoa</taxon>
        <taxon>Ecdysozoa</taxon>
        <taxon>Arthropoda</taxon>
        <taxon>Hexapoda</taxon>
        <taxon>Insecta</taxon>
        <taxon>Pterygota</taxon>
        <taxon>Neoptera</taxon>
        <taxon>Endopterygota</taxon>
        <taxon>Hymenoptera</taxon>
        <taxon>Apocrita</taxon>
        <taxon>Aculeata</taxon>
        <taxon>Formicoidea</taxon>
        <taxon>Formicidae</taxon>
        <taxon>Formicinae</taxon>
        <taxon>Camponotus</taxon>
    </lineage>
</organism>
<evidence type="ECO:0000313" key="9">
    <source>
        <dbReference type="Proteomes" id="UP000000311"/>
    </source>
</evidence>
<dbReference type="Gene3D" id="4.10.400.10">
    <property type="entry name" value="Low-density Lipoprotein Receptor"/>
    <property type="match status" value="4"/>
</dbReference>
<dbReference type="InterPro" id="IPR035976">
    <property type="entry name" value="Sushi/SCR/CCP_sf"/>
</dbReference>
<dbReference type="PROSITE" id="PS50923">
    <property type="entry name" value="SUSHI"/>
    <property type="match status" value="2"/>
</dbReference>
<feature type="compositionally biased region" description="Polar residues" evidence="4">
    <location>
        <begin position="220"/>
        <end position="229"/>
    </location>
</feature>
<evidence type="ECO:0000259" key="7">
    <source>
        <dbReference type="PROSITE" id="PS50923"/>
    </source>
</evidence>
<dbReference type="GO" id="GO:0004252">
    <property type="term" value="F:serine-type endopeptidase activity"/>
    <property type="evidence" value="ECO:0007669"/>
    <property type="project" value="InterPro"/>
</dbReference>
<dbReference type="InterPro" id="IPR043504">
    <property type="entry name" value="Peptidase_S1_PA_chymotrypsin"/>
</dbReference>
<dbReference type="InterPro" id="IPR000436">
    <property type="entry name" value="Sushi_SCR_CCP_dom"/>
</dbReference>
<dbReference type="OMA" id="NEIKCPS"/>
<dbReference type="Gene3D" id="2.10.70.10">
    <property type="entry name" value="Complement Module, domain 1"/>
    <property type="match status" value="1"/>
</dbReference>
<keyword evidence="1 3" id="KW-1015">Disulfide bond</keyword>
<protein>
    <submittedName>
        <fullName evidence="8">Limulus clotting factor C</fullName>
    </submittedName>
</protein>
<evidence type="ECO:0000256" key="2">
    <source>
        <dbReference type="PROSITE-ProRule" id="PRU00124"/>
    </source>
</evidence>
<dbReference type="SMART" id="SM00032">
    <property type="entry name" value="CCP"/>
    <property type="match status" value="2"/>
</dbReference>
<accession>E2A5S9</accession>
<dbReference type="InterPro" id="IPR001254">
    <property type="entry name" value="Trypsin_dom"/>
</dbReference>
<feature type="disulfide bond" evidence="2">
    <location>
        <begin position="126"/>
        <end position="144"/>
    </location>
</feature>
<evidence type="ECO:0000256" key="1">
    <source>
        <dbReference type="ARBA" id="ARBA00023157"/>
    </source>
</evidence>
<dbReference type="Proteomes" id="UP000000311">
    <property type="component" value="Unassembled WGS sequence"/>
</dbReference>
<evidence type="ECO:0000256" key="3">
    <source>
        <dbReference type="PROSITE-ProRule" id="PRU00302"/>
    </source>
</evidence>
<gene>
    <name evidence="8" type="ORF">EAG_13504</name>
</gene>
<evidence type="ECO:0000256" key="5">
    <source>
        <dbReference type="SAM" id="SignalP"/>
    </source>
</evidence>
<dbReference type="STRING" id="104421.E2A5S9"/>
<feature type="disulfide bond" evidence="2">
    <location>
        <begin position="71"/>
        <end position="83"/>
    </location>
</feature>
<dbReference type="SUPFAM" id="SSF57424">
    <property type="entry name" value="LDL receptor-like module"/>
    <property type="match status" value="4"/>
</dbReference>
<dbReference type="AlphaFoldDB" id="E2A5S9"/>
<dbReference type="InterPro" id="IPR018114">
    <property type="entry name" value="TRYPSIN_HIS"/>
</dbReference>
<dbReference type="GO" id="GO:0006508">
    <property type="term" value="P:proteolysis"/>
    <property type="evidence" value="ECO:0007669"/>
    <property type="project" value="InterPro"/>
</dbReference>
<feature type="disulfide bond" evidence="2">
    <location>
        <begin position="35"/>
        <end position="53"/>
    </location>
</feature>
<feature type="domain" description="Sushi" evidence="7">
    <location>
        <begin position="311"/>
        <end position="371"/>
    </location>
</feature>
<feature type="chain" id="PRO_5003156891" evidence="5">
    <location>
        <begin position="24"/>
        <end position="661"/>
    </location>
</feature>
<feature type="region of interest" description="Disordered" evidence="4">
    <location>
        <begin position="192"/>
        <end position="236"/>
    </location>
</feature>
<reference evidence="8 9" key="1">
    <citation type="journal article" date="2010" name="Science">
        <title>Genomic comparison of the ants Camponotus floridanus and Harpegnathos saltator.</title>
        <authorList>
            <person name="Bonasio R."/>
            <person name="Zhang G."/>
            <person name="Ye C."/>
            <person name="Mutti N.S."/>
            <person name="Fang X."/>
            <person name="Qin N."/>
            <person name="Donahue G."/>
            <person name="Yang P."/>
            <person name="Li Q."/>
            <person name="Li C."/>
            <person name="Zhang P."/>
            <person name="Huang Z."/>
            <person name="Berger S.L."/>
            <person name="Reinberg D."/>
            <person name="Wang J."/>
            <person name="Liebig J."/>
        </authorList>
    </citation>
    <scope>NUCLEOTIDE SEQUENCE [LARGE SCALE GENOMIC DNA]</scope>
    <source>
        <strain evidence="9">C129</strain>
    </source>
</reference>
<dbReference type="EMBL" id="GL437059">
    <property type="protein sequence ID" value="EFN71201.1"/>
    <property type="molecule type" value="Genomic_DNA"/>
</dbReference>
<feature type="domain" description="Peptidase S1" evidence="6">
    <location>
        <begin position="384"/>
        <end position="646"/>
    </location>
</feature>
<dbReference type="OrthoDB" id="2019384at2759"/>
<keyword evidence="5" id="KW-0732">Signal</keyword>
<evidence type="ECO:0000313" key="8">
    <source>
        <dbReference type="EMBL" id="EFN71201.1"/>
    </source>
</evidence>
<dbReference type="SMART" id="SM00192">
    <property type="entry name" value="LDLa"/>
    <property type="match status" value="4"/>
</dbReference>
<dbReference type="CDD" id="cd00190">
    <property type="entry name" value="Tryp_SPc"/>
    <property type="match status" value="1"/>
</dbReference>
<dbReference type="PANTHER" id="PTHR24252:SF7">
    <property type="entry name" value="HYALIN"/>
    <property type="match status" value="1"/>
</dbReference>